<dbReference type="Proteomes" id="UP000248349">
    <property type="component" value="Unassembled WGS sequence"/>
</dbReference>
<dbReference type="OrthoDB" id="5086884at2759"/>
<dbReference type="PRINTS" id="PR01036">
    <property type="entry name" value="TCRTETB"/>
</dbReference>
<dbReference type="InterPro" id="IPR011701">
    <property type="entry name" value="MFS"/>
</dbReference>
<dbReference type="InterPro" id="IPR020846">
    <property type="entry name" value="MFS_dom"/>
</dbReference>
<feature type="transmembrane region" description="Helical" evidence="6">
    <location>
        <begin position="392"/>
        <end position="416"/>
    </location>
</feature>
<evidence type="ECO:0000256" key="6">
    <source>
        <dbReference type="SAM" id="Phobius"/>
    </source>
</evidence>
<dbReference type="PANTHER" id="PTHR23506">
    <property type="entry name" value="GH10249P"/>
    <property type="match status" value="1"/>
</dbReference>
<feature type="transmembrane region" description="Helical" evidence="6">
    <location>
        <begin position="321"/>
        <end position="340"/>
    </location>
</feature>
<dbReference type="PROSITE" id="PS50850">
    <property type="entry name" value="MFS"/>
    <property type="match status" value="1"/>
</dbReference>
<feature type="transmembrane region" description="Helical" evidence="6">
    <location>
        <begin position="72"/>
        <end position="93"/>
    </location>
</feature>
<keyword evidence="9" id="KW-1185">Reference proteome</keyword>
<evidence type="ECO:0000256" key="4">
    <source>
        <dbReference type="ARBA" id="ARBA00022989"/>
    </source>
</evidence>
<gene>
    <name evidence="8" type="ORF">BP01DRAFT_303703</name>
</gene>
<feature type="transmembrane region" description="Helical" evidence="6">
    <location>
        <begin position="161"/>
        <end position="183"/>
    </location>
</feature>
<dbReference type="InterPro" id="IPR050930">
    <property type="entry name" value="MFS_Vesicular_Transporter"/>
</dbReference>
<evidence type="ECO:0000259" key="7">
    <source>
        <dbReference type="PROSITE" id="PS50850"/>
    </source>
</evidence>
<dbReference type="Gene3D" id="1.20.1250.20">
    <property type="entry name" value="MFS general substrate transporter like domains"/>
    <property type="match status" value="2"/>
</dbReference>
<organism evidence="8 9">
    <name type="scientific">Aspergillus saccharolyticus JOP 1030-1</name>
    <dbReference type="NCBI Taxonomy" id="1450539"/>
    <lineage>
        <taxon>Eukaryota</taxon>
        <taxon>Fungi</taxon>
        <taxon>Dikarya</taxon>
        <taxon>Ascomycota</taxon>
        <taxon>Pezizomycotina</taxon>
        <taxon>Eurotiomycetes</taxon>
        <taxon>Eurotiomycetidae</taxon>
        <taxon>Eurotiales</taxon>
        <taxon>Aspergillaceae</taxon>
        <taxon>Aspergillus</taxon>
        <taxon>Aspergillus subgen. Circumdati</taxon>
    </lineage>
</organism>
<dbReference type="CDD" id="cd17325">
    <property type="entry name" value="MFS_MdtG_SLC18_like"/>
    <property type="match status" value="1"/>
</dbReference>
<feature type="transmembrane region" description="Helical" evidence="6">
    <location>
        <begin position="428"/>
        <end position="447"/>
    </location>
</feature>
<dbReference type="PANTHER" id="PTHR23506:SF23">
    <property type="entry name" value="GH10249P"/>
    <property type="match status" value="1"/>
</dbReference>
<dbReference type="SUPFAM" id="SSF103473">
    <property type="entry name" value="MFS general substrate transporter"/>
    <property type="match status" value="1"/>
</dbReference>
<dbReference type="EMBL" id="KZ821253">
    <property type="protein sequence ID" value="PYH42294.1"/>
    <property type="molecule type" value="Genomic_DNA"/>
</dbReference>
<feature type="transmembrane region" description="Helical" evidence="6">
    <location>
        <begin position="29"/>
        <end position="52"/>
    </location>
</feature>
<keyword evidence="3 6" id="KW-0812">Transmembrane</keyword>
<dbReference type="Pfam" id="PF07690">
    <property type="entry name" value="MFS_1"/>
    <property type="match status" value="1"/>
</dbReference>
<comment type="subcellular location">
    <subcellularLocation>
        <location evidence="1">Membrane</location>
        <topology evidence="1">Multi-pass membrane protein</topology>
    </subcellularLocation>
</comment>
<keyword evidence="4 6" id="KW-1133">Transmembrane helix</keyword>
<sequence>MVRDLCGLFSNQGQQQPPKFLKWRTSDAFISFVVCFAVFTDVFMYGLIVPVAPTALRDRIGMSDADVQSWQSILLSLYGVALLAASPVCGWLADRFQSRWWPFVGGLVLLAAATALLCVGTNLALWVAGRILQGASAAVVWTVGIALLVDTVGKDKVGQVLGYLGMAMTIGTMTGPLLGGIVYGAGGYYAVFGMSFGVIALDVVFRLVMIERKHAVKWLQAEGVPSVVSSSTSTDDGASKKRPSTLYTLITSSRMMTSSWAYFILSLILTSFDSVLPLFVEQTFGWGQTGQGLIFIPLSIPQILDPLVGYIIDHHDQSRRWMAAGGFFAAVPILACLRFVTEDTIAHKVLLCALLVLLGVCVCLIMSPVLVEATYYVQDREAETPDIFGPGGAIAFAYGVTNMAYALGTIIGPFFAGFIKDGAGWGTMGWALALMAGVTGIPSLLFLRGSAKDESDAKVESS</sequence>
<protein>
    <submittedName>
        <fullName evidence="8">MFS general substrate transporter</fullName>
    </submittedName>
</protein>
<evidence type="ECO:0000313" key="9">
    <source>
        <dbReference type="Proteomes" id="UP000248349"/>
    </source>
</evidence>
<evidence type="ECO:0000256" key="5">
    <source>
        <dbReference type="ARBA" id="ARBA00023136"/>
    </source>
</evidence>
<feature type="transmembrane region" description="Helical" evidence="6">
    <location>
        <begin position="189"/>
        <end position="209"/>
    </location>
</feature>
<feature type="transmembrane region" description="Helical" evidence="6">
    <location>
        <begin position="131"/>
        <end position="149"/>
    </location>
</feature>
<proteinExistence type="predicted"/>
<accession>A0A318Z792</accession>
<dbReference type="GO" id="GO:0022857">
    <property type="term" value="F:transmembrane transporter activity"/>
    <property type="evidence" value="ECO:0007669"/>
    <property type="project" value="InterPro"/>
</dbReference>
<dbReference type="GO" id="GO:0016020">
    <property type="term" value="C:membrane"/>
    <property type="evidence" value="ECO:0007669"/>
    <property type="project" value="UniProtKB-SubCell"/>
</dbReference>
<feature type="transmembrane region" description="Helical" evidence="6">
    <location>
        <begin position="260"/>
        <end position="280"/>
    </location>
</feature>
<dbReference type="RefSeq" id="XP_025428276.1">
    <property type="nucleotide sequence ID" value="XM_025572130.1"/>
</dbReference>
<evidence type="ECO:0000313" key="8">
    <source>
        <dbReference type="EMBL" id="PYH42294.1"/>
    </source>
</evidence>
<evidence type="ECO:0000256" key="3">
    <source>
        <dbReference type="ARBA" id="ARBA00022692"/>
    </source>
</evidence>
<evidence type="ECO:0000256" key="1">
    <source>
        <dbReference type="ARBA" id="ARBA00004141"/>
    </source>
</evidence>
<reference evidence="8 9" key="1">
    <citation type="submission" date="2016-12" db="EMBL/GenBank/DDBJ databases">
        <title>The genomes of Aspergillus section Nigri reveals drivers in fungal speciation.</title>
        <authorList>
            <consortium name="DOE Joint Genome Institute"/>
            <person name="Vesth T.C."/>
            <person name="Nybo J."/>
            <person name="Theobald S."/>
            <person name="Brandl J."/>
            <person name="Frisvad J.C."/>
            <person name="Nielsen K.F."/>
            <person name="Lyhne E.K."/>
            <person name="Kogle M.E."/>
            <person name="Kuo A."/>
            <person name="Riley R."/>
            <person name="Clum A."/>
            <person name="Nolan M."/>
            <person name="Lipzen A."/>
            <person name="Salamov A."/>
            <person name="Henrissat B."/>
            <person name="Wiebenga A."/>
            <person name="De Vries R.P."/>
            <person name="Grigoriev I.V."/>
            <person name="Mortensen U.H."/>
            <person name="Andersen M.R."/>
            <person name="Baker S.E."/>
        </authorList>
    </citation>
    <scope>NUCLEOTIDE SEQUENCE [LARGE SCALE GENOMIC DNA]</scope>
    <source>
        <strain evidence="8 9">JOP 1030-1</strain>
    </source>
</reference>
<feature type="transmembrane region" description="Helical" evidence="6">
    <location>
        <begin position="100"/>
        <end position="125"/>
    </location>
</feature>
<feature type="domain" description="Major facilitator superfamily (MFS) profile" evidence="7">
    <location>
        <begin position="30"/>
        <end position="454"/>
    </location>
</feature>
<dbReference type="InterPro" id="IPR036259">
    <property type="entry name" value="MFS_trans_sf"/>
</dbReference>
<dbReference type="AlphaFoldDB" id="A0A318Z792"/>
<evidence type="ECO:0000256" key="2">
    <source>
        <dbReference type="ARBA" id="ARBA00022448"/>
    </source>
</evidence>
<dbReference type="GeneID" id="37073358"/>
<keyword evidence="5 6" id="KW-0472">Membrane</keyword>
<dbReference type="STRING" id="1450539.A0A318Z792"/>
<name>A0A318Z792_9EURO</name>
<keyword evidence="2" id="KW-0813">Transport</keyword>
<feature type="transmembrane region" description="Helical" evidence="6">
    <location>
        <begin position="346"/>
        <end position="371"/>
    </location>
</feature>